<dbReference type="Pfam" id="PF09580">
    <property type="entry name" value="Spore_YhcN_YlaJ"/>
    <property type="match status" value="1"/>
</dbReference>
<dbReference type="AlphaFoldDB" id="A0A942SWK4"/>
<name>A0A942SWK4_9BACI</name>
<sequence length="160" mass="18650">MKTVMRNTYRFIILMSVILLVSCNQDQKAKDSQLALVKTTNPPPVVTDGHKGNDQVEKIKRDVSSFPELYDVAVVKGKKAILVAYKVKHLHRFNMKKIEKNVTKMLEKKYPKAKFTVSSDYKIFLEVVRLDEKMRTSSKFNHRDAEKRFNEIVKMTEDIK</sequence>
<organism evidence="1">
    <name type="scientific">Neobacillus citreus</name>
    <dbReference type="NCBI Taxonomy" id="2833578"/>
    <lineage>
        <taxon>Bacteria</taxon>
        <taxon>Bacillati</taxon>
        <taxon>Bacillota</taxon>
        <taxon>Bacilli</taxon>
        <taxon>Bacillales</taxon>
        <taxon>Bacillaceae</taxon>
        <taxon>Neobacillus</taxon>
    </lineage>
</organism>
<protein>
    <submittedName>
        <fullName evidence="1">YhcN/YlaJ family sporulation lipoprotein</fullName>
    </submittedName>
</protein>
<dbReference type="PROSITE" id="PS51257">
    <property type="entry name" value="PROKAR_LIPOPROTEIN"/>
    <property type="match status" value="1"/>
</dbReference>
<gene>
    <name evidence="1" type="ORF">KHB02_06765</name>
</gene>
<dbReference type="EMBL" id="JAGYPE010000001">
    <property type="protein sequence ID" value="MBS4181098.1"/>
    <property type="molecule type" value="Genomic_DNA"/>
</dbReference>
<dbReference type="InterPro" id="IPR019076">
    <property type="entry name" value="Spore_lipoprot_YhcN/YlaJ-like"/>
</dbReference>
<evidence type="ECO:0000313" key="1">
    <source>
        <dbReference type="EMBL" id="MBS4181098.1"/>
    </source>
</evidence>
<reference evidence="1" key="1">
    <citation type="submission" date="2021-05" db="EMBL/GenBank/DDBJ databases">
        <title>Novel Bacillus species.</title>
        <authorList>
            <person name="Liu G."/>
        </authorList>
    </citation>
    <scope>NUCLEOTIDE SEQUENCE</scope>
    <source>
        <strain evidence="1">FJAT-50051</strain>
    </source>
</reference>
<keyword evidence="1" id="KW-0449">Lipoprotein</keyword>
<proteinExistence type="predicted"/>
<comment type="caution">
    <text evidence="1">The sequence shown here is derived from an EMBL/GenBank/DDBJ whole genome shotgun (WGS) entry which is preliminary data.</text>
</comment>
<accession>A0A942SWK4</accession>